<keyword evidence="2" id="KW-0479">Metal-binding</keyword>
<dbReference type="Proteomes" id="UP000189911">
    <property type="component" value="Chromosome H"/>
</dbReference>
<dbReference type="SUPFAM" id="SSF57903">
    <property type="entry name" value="FYVE/PHD zinc finger"/>
    <property type="match status" value="1"/>
</dbReference>
<dbReference type="PROSITE" id="PS01359">
    <property type="entry name" value="ZF_PHD_1"/>
    <property type="match status" value="1"/>
</dbReference>
<evidence type="ECO:0000256" key="2">
    <source>
        <dbReference type="ARBA" id="ARBA00022723"/>
    </source>
</evidence>
<gene>
    <name evidence="8" type="ORF">LANO_0H15082G</name>
</gene>
<sequence>MGALPDWCPTYSSRKRDSSTGEEVFCICKKPDSGELMVGCDGCDDWFHFSCLKIPRKYNKLVFSFYCPYCQAGVTGPGSRDGNLPKTLWRRKCRVQDCFKPVADNSKYCSEEHARGYLQGLADRVEVRGYDAALVLRQMLQNADLDAFKSLGQNGVPKPSDALAPRLFEDDARLCDLESQLRDLRDRDKPQVESQLATLVQYVTWVQAVNELLFDGSNVQAAAALSQSQKRKRNIKPKAMCGYCRDLRIPCSAQDFAPRFDEEQLSIEGVCCKLRCSRHLDWAGIQENGLRFQLETFESSEERLTLLVKIREDQLKMQFYRKMVDHGVDPQPPLLANE</sequence>
<evidence type="ECO:0000256" key="4">
    <source>
        <dbReference type="ARBA" id="ARBA00022833"/>
    </source>
</evidence>
<evidence type="ECO:0000259" key="7">
    <source>
        <dbReference type="PROSITE" id="PS50016"/>
    </source>
</evidence>
<dbReference type="InterPro" id="IPR001965">
    <property type="entry name" value="Znf_PHD"/>
</dbReference>
<evidence type="ECO:0000256" key="5">
    <source>
        <dbReference type="ARBA" id="ARBA00023242"/>
    </source>
</evidence>
<evidence type="ECO:0000256" key="3">
    <source>
        <dbReference type="ARBA" id="ARBA00022771"/>
    </source>
</evidence>
<evidence type="ECO:0000256" key="6">
    <source>
        <dbReference type="PROSITE-ProRule" id="PRU00146"/>
    </source>
</evidence>
<proteinExistence type="predicted"/>
<name>A0A1G4KMK1_9SACH</name>
<comment type="subcellular location">
    <subcellularLocation>
        <location evidence="1">Nucleus</location>
    </subcellularLocation>
</comment>
<keyword evidence="5" id="KW-0539">Nucleus</keyword>
<dbReference type="InterPro" id="IPR013083">
    <property type="entry name" value="Znf_RING/FYVE/PHD"/>
</dbReference>
<dbReference type="InterPro" id="IPR011011">
    <property type="entry name" value="Znf_FYVE_PHD"/>
</dbReference>
<feature type="domain" description="PHD-type" evidence="7">
    <location>
        <begin position="23"/>
        <end position="73"/>
    </location>
</feature>
<dbReference type="GO" id="GO:0048188">
    <property type="term" value="C:Set1C/COMPASS complex"/>
    <property type="evidence" value="ECO:0007669"/>
    <property type="project" value="InterPro"/>
</dbReference>
<evidence type="ECO:0000313" key="9">
    <source>
        <dbReference type="Proteomes" id="UP000189911"/>
    </source>
</evidence>
<dbReference type="GO" id="GO:0045893">
    <property type="term" value="P:positive regulation of DNA-templated transcription"/>
    <property type="evidence" value="ECO:0007669"/>
    <property type="project" value="TreeGrafter"/>
</dbReference>
<dbReference type="InterPro" id="IPR019787">
    <property type="entry name" value="Znf_PHD-finger"/>
</dbReference>
<evidence type="ECO:0000256" key="1">
    <source>
        <dbReference type="ARBA" id="ARBA00004123"/>
    </source>
</evidence>
<organism evidence="8 9">
    <name type="scientific">Lachancea nothofagi CBS 11611</name>
    <dbReference type="NCBI Taxonomy" id="1266666"/>
    <lineage>
        <taxon>Eukaryota</taxon>
        <taxon>Fungi</taxon>
        <taxon>Dikarya</taxon>
        <taxon>Ascomycota</taxon>
        <taxon>Saccharomycotina</taxon>
        <taxon>Saccharomycetes</taxon>
        <taxon>Saccharomycetales</taxon>
        <taxon>Saccharomycetaceae</taxon>
        <taxon>Lachancea</taxon>
    </lineage>
</organism>
<dbReference type="InterPro" id="IPR019786">
    <property type="entry name" value="Zinc_finger_PHD-type_CS"/>
</dbReference>
<keyword evidence="9" id="KW-1185">Reference proteome</keyword>
<dbReference type="PANTHER" id="PTHR46174:SF1">
    <property type="entry name" value="CXXC-TYPE ZINC FINGER PROTEIN 1"/>
    <property type="match status" value="1"/>
</dbReference>
<dbReference type="GO" id="GO:0008270">
    <property type="term" value="F:zinc ion binding"/>
    <property type="evidence" value="ECO:0007669"/>
    <property type="project" value="UniProtKB-KW"/>
</dbReference>
<dbReference type="EMBL" id="LT598447">
    <property type="protein sequence ID" value="SCV05783.1"/>
    <property type="molecule type" value="Genomic_DNA"/>
</dbReference>
<dbReference type="SMART" id="SM00249">
    <property type="entry name" value="PHD"/>
    <property type="match status" value="1"/>
</dbReference>
<protein>
    <submittedName>
        <fullName evidence="8">LANO_0H15082g1_1</fullName>
    </submittedName>
</protein>
<dbReference type="Pfam" id="PF00628">
    <property type="entry name" value="PHD"/>
    <property type="match status" value="1"/>
</dbReference>
<dbReference type="AlphaFoldDB" id="A0A1G4KMK1"/>
<keyword evidence="3 6" id="KW-0863">Zinc-finger</keyword>
<dbReference type="Gene3D" id="3.30.40.10">
    <property type="entry name" value="Zinc/RING finger domain, C3HC4 (zinc finger)"/>
    <property type="match status" value="1"/>
</dbReference>
<reference evidence="9" key="1">
    <citation type="submission" date="2016-03" db="EMBL/GenBank/DDBJ databases">
        <authorList>
            <person name="Devillers Hugo."/>
        </authorList>
    </citation>
    <scope>NUCLEOTIDE SEQUENCE [LARGE SCALE GENOMIC DNA]</scope>
</reference>
<evidence type="ECO:0000313" key="8">
    <source>
        <dbReference type="EMBL" id="SCV05783.1"/>
    </source>
</evidence>
<dbReference type="PROSITE" id="PS50016">
    <property type="entry name" value="ZF_PHD_2"/>
    <property type="match status" value="1"/>
</dbReference>
<dbReference type="OrthoDB" id="436852at2759"/>
<dbReference type="InterPro" id="IPR037869">
    <property type="entry name" value="Spp1/CFP1"/>
</dbReference>
<dbReference type="FunFam" id="3.30.40.10:FF:000759">
    <property type="entry name" value="COMPASS component SPP1"/>
    <property type="match status" value="1"/>
</dbReference>
<keyword evidence="4" id="KW-0862">Zinc</keyword>
<accession>A0A1G4KMK1</accession>
<dbReference type="PANTHER" id="PTHR46174">
    <property type="entry name" value="CXXC-TYPE ZINC FINGER PROTEIN 1"/>
    <property type="match status" value="1"/>
</dbReference>